<evidence type="ECO:0000256" key="1">
    <source>
        <dbReference type="ARBA" id="ARBA00023157"/>
    </source>
</evidence>
<dbReference type="OrthoDB" id="4453950at2759"/>
<dbReference type="AlphaFoldDB" id="A0A1R3RC73"/>
<accession>A0A1R3RC73</accession>
<dbReference type="VEuPathDB" id="FungiDB:ASPCADRAFT_133634"/>
<dbReference type="Proteomes" id="UP000188318">
    <property type="component" value="Unassembled WGS sequence"/>
</dbReference>
<dbReference type="InterPro" id="IPR008139">
    <property type="entry name" value="SaposinB_dom"/>
</dbReference>
<sequence length="114" mass="13119">MRARLLSVALAAFGVFLLGWAALLYPWRSPGGNVAVCADCLGYVRDVEAMFRENGRAWTNHQFYRYALDRSCRGQLLLSGHCPQYRRKFLEKPGRYMPQLDRPYEACRGIRACK</sequence>
<keyword evidence="4" id="KW-1185">Reference proteome</keyword>
<gene>
    <name evidence="3" type="ORF">ASPCADRAFT_133634</name>
</gene>
<keyword evidence="1" id="KW-1015">Disulfide bond</keyword>
<dbReference type="EMBL" id="KV907508">
    <property type="protein sequence ID" value="OOF92078.1"/>
    <property type="molecule type" value="Genomic_DNA"/>
</dbReference>
<protein>
    <recommendedName>
        <fullName evidence="2">Saposin B-type domain-containing protein</fullName>
    </recommendedName>
</protein>
<dbReference type="PROSITE" id="PS50015">
    <property type="entry name" value="SAP_B"/>
    <property type="match status" value="1"/>
</dbReference>
<evidence type="ECO:0000313" key="3">
    <source>
        <dbReference type="EMBL" id="OOF92078.1"/>
    </source>
</evidence>
<evidence type="ECO:0000259" key="2">
    <source>
        <dbReference type="PROSITE" id="PS50015"/>
    </source>
</evidence>
<feature type="domain" description="Saposin B-type" evidence="2">
    <location>
        <begin position="33"/>
        <end position="114"/>
    </location>
</feature>
<name>A0A1R3RC73_ASPC5</name>
<reference evidence="4" key="1">
    <citation type="journal article" date="2017" name="Genome Biol.">
        <title>Comparative genomics reveals high biological diversity and specific adaptations in the industrially and medically important fungal genus Aspergillus.</title>
        <authorList>
            <person name="de Vries R.P."/>
            <person name="Riley R."/>
            <person name="Wiebenga A."/>
            <person name="Aguilar-Osorio G."/>
            <person name="Amillis S."/>
            <person name="Uchima C.A."/>
            <person name="Anderluh G."/>
            <person name="Asadollahi M."/>
            <person name="Askin M."/>
            <person name="Barry K."/>
            <person name="Battaglia E."/>
            <person name="Bayram O."/>
            <person name="Benocci T."/>
            <person name="Braus-Stromeyer S.A."/>
            <person name="Caldana C."/>
            <person name="Canovas D."/>
            <person name="Cerqueira G.C."/>
            <person name="Chen F."/>
            <person name="Chen W."/>
            <person name="Choi C."/>
            <person name="Clum A."/>
            <person name="Dos Santos R.A."/>
            <person name="Damasio A.R."/>
            <person name="Diallinas G."/>
            <person name="Emri T."/>
            <person name="Fekete E."/>
            <person name="Flipphi M."/>
            <person name="Freyberg S."/>
            <person name="Gallo A."/>
            <person name="Gournas C."/>
            <person name="Habgood R."/>
            <person name="Hainaut M."/>
            <person name="Harispe M.L."/>
            <person name="Henrissat B."/>
            <person name="Hilden K.S."/>
            <person name="Hope R."/>
            <person name="Hossain A."/>
            <person name="Karabika E."/>
            <person name="Karaffa L."/>
            <person name="Karanyi Z."/>
            <person name="Krasevec N."/>
            <person name="Kuo A."/>
            <person name="Kusch H."/>
            <person name="LaButti K."/>
            <person name="Lagendijk E.L."/>
            <person name="Lapidus A."/>
            <person name="Levasseur A."/>
            <person name="Lindquist E."/>
            <person name="Lipzen A."/>
            <person name="Logrieco A.F."/>
            <person name="MacCabe A."/>
            <person name="Maekelae M.R."/>
            <person name="Malavazi I."/>
            <person name="Melin P."/>
            <person name="Meyer V."/>
            <person name="Mielnichuk N."/>
            <person name="Miskei M."/>
            <person name="Molnar A.P."/>
            <person name="Mule G."/>
            <person name="Ngan C.Y."/>
            <person name="Orejas M."/>
            <person name="Orosz E."/>
            <person name="Ouedraogo J.P."/>
            <person name="Overkamp K.M."/>
            <person name="Park H.-S."/>
            <person name="Perrone G."/>
            <person name="Piumi F."/>
            <person name="Punt P.J."/>
            <person name="Ram A.F."/>
            <person name="Ramon A."/>
            <person name="Rauscher S."/>
            <person name="Record E."/>
            <person name="Riano-Pachon D.M."/>
            <person name="Robert V."/>
            <person name="Roehrig J."/>
            <person name="Ruller R."/>
            <person name="Salamov A."/>
            <person name="Salih N.S."/>
            <person name="Samson R.A."/>
            <person name="Sandor E."/>
            <person name="Sanguinetti M."/>
            <person name="Schuetze T."/>
            <person name="Sepcic K."/>
            <person name="Shelest E."/>
            <person name="Sherlock G."/>
            <person name="Sophianopoulou V."/>
            <person name="Squina F.M."/>
            <person name="Sun H."/>
            <person name="Susca A."/>
            <person name="Todd R.B."/>
            <person name="Tsang A."/>
            <person name="Unkles S.E."/>
            <person name="van de Wiele N."/>
            <person name="van Rossen-Uffink D."/>
            <person name="Oliveira J.V."/>
            <person name="Vesth T.C."/>
            <person name="Visser J."/>
            <person name="Yu J.-H."/>
            <person name="Zhou M."/>
            <person name="Andersen M.R."/>
            <person name="Archer D.B."/>
            <person name="Baker S.E."/>
            <person name="Benoit I."/>
            <person name="Brakhage A.A."/>
            <person name="Braus G.H."/>
            <person name="Fischer R."/>
            <person name="Frisvad J.C."/>
            <person name="Goldman G.H."/>
            <person name="Houbraken J."/>
            <person name="Oakley B."/>
            <person name="Pocsi I."/>
            <person name="Scazzocchio C."/>
            <person name="Seiboth B."/>
            <person name="vanKuyk P.A."/>
            <person name="Wortman J."/>
            <person name="Dyer P.S."/>
            <person name="Grigoriev I.V."/>
        </authorList>
    </citation>
    <scope>NUCLEOTIDE SEQUENCE [LARGE SCALE GENOMIC DNA]</scope>
    <source>
        <strain evidence="4">ITEM 5010</strain>
    </source>
</reference>
<dbReference type="OMA" id="CADCINY"/>
<evidence type="ECO:0000313" key="4">
    <source>
        <dbReference type="Proteomes" id="UP000188318"/>
    </source>
</evidence>
<organism evidence="3 4">
    <name type="scientific">Aspergillus carbonarius (strain ITEM 5010)</name>
    <dbReference type="NCBI Taxonomy" id="602072"/>
    <lineage>
        <taxon>Eukaryota</taxon>
        <taxon>Fungi</taxon>
        <taxon>Dikarya</taxon>
        <taxon>Ascomycota</taxon>
        <taxon>Pezizomycotina</taxon>
        <taxon>Eurotiomycetes</taxon>
        <taxon>Eurotiomycetidae</taxon>
        <taxon>Eurotiales</taxon>
        <taxon>Aspergillaceae</taxon>
        <taxon>Aspergillus</taxon>
        <taxon>Aspergillus subgen. Circumdati</taxon>
    </lineage>
</organism>
<proteinExistence type="predicted"/>